<dbReference type="AlphaFoldDB" id="A0A8H5EWV2"/>
<gene>
    <name evidence="2" type="ORF">D9619_007567</name>
</gene>
<dbReference type="Proteomes" id="UP000567179">
    <property type="component" value="Unassembled WGS sequence"/>
</dbReference>
<comment type="caution">
    <text evidence="2">The sequence shown here is derived from an EMBL/GenBank/DDBJ whole genome shotgun (WGS) entry which is preliminary data.</text>
</comment>
<accession>A0A8H5EWV2</accession>
<evidence type="ECO:0000313" key="3">
    <source>
        <dbReference type="Proteomes" id="UP000567179"/>
    </source>
</evidence>
<proteinExistence type="predicted"/>
<sequence>MLLSYPTILVSLAAAGHLTSANAAAAAATIYSVVTSNTSPVETTEVHGTTVIKPVATLESGSVTQYAEVVVQSLIIVHPPAGNTDGPETLLTQPVTFTSTFDQGSATIRFHQPAETDTLAPGFVYENEDRTRNCSIDTSKLEGSCVEVLELVALSGTKTSTATSTTTFSGSLLPIATIGAESSGIMSRKLCNGLFFGAGLLATIGLTFGL</sequence>
<keyword evidence="3" id="KW-1185">Reference proteome</keyword>
<dbReference type="OrthoDB" id="3046728at2759"/>
<feature type="chain" id="PRO_5034723328" evidence="1">
    <location>
        <begin position="24"/>
        <end position="210"/>
    </location>
</feature>
<dbReference type="EMBL" id="JAACJJ010000043">
    <property type="protein sequence ID" value="KAF5315284.1"/>
    <property type="molecule type" value="Genomic_DNA"/>
</dbReference>
<evidence type="ECO:0000256" key="1">
    <source>
        <dbReference type="SAM" id="SignalP"/>
    </source>
</evidence>
<name>A0A8H5EWV2_9AGAR</name>
<evidence type="ECO:0000313" key="2">
    <source>
        <dbReference type="EMBL" id="KAF5315284.1"/>
    </source>
</evidence>
<feature type="signal peptide" evidence="1">
    <location>
        <begin position="1"/>
        <end position="23"/>
    </location>
</feature>
<reference evidence="2 3" key="1">
    <citation type="journal article" date="2020" name="ISME J.">
        <title>Uncovering the hidden diversity of litter-decomposition mechanisms in mushroom-forming fungi.</title>
        <authorList>
            <person name="Floudas D."/>
            <person name="Bentzer J."/>
            <person name="Ahren D."/>
            <person name="Johansson T."/>
            <person name="Persson P."/>
            <person name="Tunlid A."/>
        </authorList>
    </citation>
    <scope>NUCLEOTIDE SEQUENCE [LARGE SCALE GENOMIC DNA]</scope>
    <source>
        <strain evidence="2 3">CBS 101986</strain>
    </source>
</reference>
<keyword evidence="1" id="KW-0732">Signal</keyword>
<organism evidence="2 3">
    <name type="scientific">Psilocybe cf. subviscida</name>
    <dbReference type="NCBI Taxonomy" id="2480587"/>
    <lineage>
        <taxon>Eukaryota</taxon>
        <taxon>Fungi</taxon>
        <taxon>Dikarya</taxon>
        <taxon>Basidiomycota</taxon>
        <taxon>Agaricomycotina</taxon>
        <taxon>Agaricomycetes</taxon>
        <taxon>Agaricomycetidae</taxon>
        <taxon>Agaricales</taxon>
        <taxon>Agaricineae</taxon>
        <taxon>Strophariaceae</taxon>
        <taxon>Psilocybe</taxon>
    </lineage>
</organism>
<protein>
    <submittedName>
        <fullName evidence="2">Uncharacterized protein</fullName>
    </submittedName>
</protein>